<organism evidence="1 2">
    <name type="scientific">Verminephrobacter aporrectodeae subsp. tuberculatae</name>
    <dbReference type="NCBI Taxonomy" id="1110392"/>
    <lineage>
        <taxon>Bacteria</taxon>
        <taxon>Pseudomonadati</taxon>
        <taxon>Pseudomonadota</taxon>
        <taxon>Betaproteobacteria</taxon>
        <taxon>Burkholderiales</taxon>
        <taxon>Comamonadaceae</taxon>
        <taxon>Verminephrobacter</taxon>
    </lineage>
</organism>
<protein>
    <submittedName>
        <fullName evidence="1">Uncharacterized protein</fullName>
    </submittedName>
</protein>
<dbReference type="Proteomes" id="UP001208935">
    <property type="component" value="Unassembled WGS sequence"/>
</dbReference>
<proteinExistence type="predicted"/>
<dbReference type="EMBL" id="QZCW01000002">
    <property type="protein sequence ID" value="MCW5321774.1"/>
    <property type="molecule type" value="Genomic_DNA"/>
</dbReference>
<name>A0ABT3KTW6_9BURK</name>
<sequence>MPGKIKPTINTAAGPIDPAVVGIGQSTTAPAATAAFKVLIHDINWDCIDQVRIDTTAHTVTQSTAPAANPTGGIDQDAPLAAKSPATKTAFKVLVYDSNWDFVDHVAVDAIAQTVVLNVGSATNSNDYWVQDSAGTWVNLGKVPRADVVGMASEQLWRDFQIAHGEPCGADDAITAPGPAGQVPLSLVGQAPDLAHGGLWL</sequence>
<accession>A0ABT3KTW6</accession>
<gene>
    <name evidence="1" type="ORF">D5039_11600</name>
</gene>
<comment type="caution">
    <text evidence="1">The sequence shown here is derived from an EMBL/GenBank/DDBJ whole genome shotgun (WGS) entry which is preliminary data.</text>
</comment>
<reference evidence="2" key="1">
    <citation type="submission" date="2023-07" db="EMBL/GenBank/DDBJ databases">
        <title>Verminephrobacter genomes.</title>
        <authorList>
            <person name="Lund M.B."/>
        </authorList>
    </citation>
    <scope>NUCLEOTIDE SEQUENCE [LARGE SCALE GENOMIC DNA]</scope>
    <source>
        <strain evidence="2">AtM5-05</strain>
    </source>
</reference>
<keyword evidence="2" id="KW-1185">Reference proteome</keyword>
<evidence type="ECO:0000313" key="1">
    <source>
        <dbReference type="EMBL" id="MCW5321774.1"/>
    </source>
</evidence>
<evidence type="ECO:0000313" key="2">
    <source>
        <dbReference type="Proteomes" id="UP001208935"/>
    </source>
</evidence>
<dbReference type="RefSeq" id="WP_265282305.1">
    <property type="nucleotide sequence ID" value="NZ_QZCW01000002.1"/>
</dbReference>